<evidence type="ECO:0000256" key="3">
    <source>
        <dbReference type="ARBA" id="ARBA00022525"/>
    </source>
</evidence>
<dbReference type="RefSeq" id="XP_031436264.1">
    <property type="nucleotide sequence ID" value="XM_031580404.1"/>
</dbReference>
<evidence type="ECO:0000256" key="2">
    <source>
        <dbReference type="ARBA" id="ARBA00010352"/>
    </source>
</evidence>
<evidence type="ECO:0000256" key="4">
    <source>
        <dbReference type="ARBA" id="ARBA00023157"/>
    </source>
</evidence>
<dbReference type="PANTHER" id="PTHR10500">
    <property type="entry name" value="BETA-MICROSEMINOPROTEIN"/>
    <property type="match status" value="1"/>
</dbReference>
<comment type="similarity">
    <text evidence="2">Belongs to the beta-microseminoprotein family.</text>
</comment>
<dbReference type="InterPro" id="IPR008735">
    <property type="entry name" value="PSP94"/>
</dbReference>
<organism evidence="5 6">
    <name type="scientific">Clupea harengus</name>
    <name type="common">Atlantic herring</name>
    <dbReference type="NCBI Taxonomy" id="7950"/>
    <lineage>
        <taxon>Eukaryota</taxon>
        <taxon>Metazoa</taxon>
        <taxon>Chordata</taxon>
        <taxon>Craniata</taxon>
        <taxon>Vertebrata</taxon>
        <taxon>Euteleostomi</taxon>
        <taxon>Actinopterygii</taxon>
        <taxon>Neopterygii</taxon>
        <taxon>Teleostei</taxon>
        <taxon>Clupei</taxon>
        <taxon>Clupeiformes</taxon>
        <taxon>Clupeoidei</taxon>
        <taxon>Clupeidae</taxon>
        <taxon>Clupea</taxon>
    </lineage>
</organism>
<dbReference type="Pfam" id="PF05825">
    <property type="entry name" value="PSP94"/>
    <property type="match status" value="1"/>
</dbReference>
<dbReference type="OrthoDB" id="6076852at2759"/>
<accession>A0A6P8GAA0</accession>
<evidence type="ECO:0000256" key="1">
    <source>
        <dbReference type="ARBA" id="ARBA00004613"/>
    </source>
</evidence>
<dbReference type="KEGG" id="char:116223481"/>
<evidence type="ECO:0000313" key="6">
    <source>
        <dbReference type="RefSeq" id="XP_031436264.1"/>
    </source>
</evidence>
<reference evidence="6" key="1">
    <citation type="submission" date="2025-08" db="UniProtKB">
        <authorList>
            <consortium name="RefSeq"/>
        </authorList>
    </citation>
    <scope>IDENTIFICATION</scope>
</reference>
<dbReference type="GO" id="GO:0005576">
    <property type="term" value="C:extracellular region"/>
    <property type="evidence" value="ECO:0007669"/>
    <property type="project" value="UniProtKB-SubCell"/>
</dbReference>
<dbReference type="Gene3D" id="2.60.40.1900">
    <property type="entry name" value="Beta-microseminoprotein (PSP94) domain"/>
    <property type="match status" value="1"/>
</dbReference>
<gene>
    <name evidence="6" type="primary">LOC116223481</name>
</gene>
<dbReference type="GeneID" id="116223481"/>
<proteinExistence type="inferred from homology"/>
<keyword evidence="3" id="KW-0964">Secreted</keyword>
<protein>
    <submittedName>
        <fullName evidence="6">Beta-microseminoprotein-like</fullName>
    </submittedName>
</protein>
<dbReference type="AlphaFoldDB" id="A0A6P8GAA0"/>
<name>A0A6P8GAA0_CLUHA</name>
<keyword evidence="4" id="KW-1015">Disulfide bond</keyword>
<dbReference type="PANTHER" id="PTHR10500:SF7">
    <property type="entry name" value="BETA-MICROSEMINOPROTEIN"/>
    <property type="match status" value="1"/>
</dbReference>
<sequence>MPFRGKKEPLLPAASALLTQSDTMVPAALLLVLCTLPSLAHAYCVRSQDLPEMVRACRDGGQLHEVGTKWRTKDCMDCTCDATGMSCCSVGATSISFPDDCMEVYDKANCHRYAVKKNDPSIKCMITGASGK</sequence>
<comment type="subcellular location">
    <subcellularLocation>
        <location evidence="1">Secreted</location>
    </subcellularLocation>
</comment>
<evidence type="ECO:0000313" key="5">
    <source>
        <dbReference type="Proteomes" id="UP000515152"/>
    </source>
</evidence>
<dbReference type="Proteomes" id="UP000515152">
    <property type="component" value="Chromosome 14"/>
</dbReference>
<keyword evidence="5" id="KW-1185">Reference proteome</keyword>